<protein>
    <submittedName>
        <fullName evidence="4">Glycerate kinase</fullName>
    </submittedName>
</protein>
<dbReference type="GO" id="GO:0008887">
    <property type="term" value="F:glycerate kinase activity"/>
    <property type="evidence" value="ECO:0007669"/>
    <property type="project" value="InterPro"/>
</dbReference>
<dbReference type="Gene3D" id="3.40.50.10180">
    <property type="entry name" value="Glycerate kinase, MOFRL-like N-terminal domain"/>
    <property type="match status" value="1"/>
</dbReference>
<dbReference type="InterPro" id="IPR025286">
    <property type="entry name" value="MOFRL_assoc_dom"/>
</dbReference>
<dbReference type="PANTHER" id="PTHR12227">
    <property type="entry name" value="GLYCERATE KINASE"/>
    <property type="match status" value="1"/>
</dbReference>
<feature type="domain" description="MOFRL-associated" evidence="3">
    <location>
        <begin position="2"/>
        <end position="143"/>
    </location>
</feature>
<evidence type="ECO:0000259" key="2">
    <source>
        <dbReference type="Pfam" id="PF05161"/>
    </source>
</evidence>
<comment type="caution">
    <text evidence="4">The sequence shown here is derived from an EMBL/GenBank/DDBJ whole genome shotgun (WGS) entry which is preliminary data.</text>
</comment>
<dbReference type="Pfam" id="PF05161">
    <property type="entry name" value="MOFRL"/>
    <property type="match status" value="1"/>
</dbReference>
<name>A0A5B7I6W3_PORTR</name>
<dbReference type="Pfam" id="PF13660">
    <property type="entry name" value="DUF4147"/>
    <property type="match status" value="1"/>
</dbReference>
<dbReference type="GO" id="GO:0005737">
    <property type="term" value="C:cytoplasm"/>
    <property type="evidence" value="ECO:0007669"/>
    <property type="project" value="TreeGrafter"/>
</dbReference>
<dbReference type="InterPro" id="IPR039760">
    <property type="entry name" value="MOFRL_protein"/>
</dbReference>
<accession>A0A5B7I6W3</accession>
<dbReference type="EMBL" id="VSRR010047010">
    <property type="protein sequence ID" value="MPC77885.1"/>
    <property type="molecule type" value="Genomic_DNA"/>
</dbReference>
<dbReference type="SUPFAM" id="SSF82544">
    <property type="entry name" value="GckA/TtuD-like"/>
    <property type="match status" value="1"/>
</dbReference>
<evidence type="ECO:0000259" key="3">
    <source>
        <dbReference type="Pfam" id="PF13660"/>
    </source>
</evidence>
<organism evidence="4 5">
    <name type="scientific">Portunus trituberculatus</name>
    <name type="common">Swimming crab</name>
    <name type="synonym">Neptunus trituberculatus</name>
    <dbReference type="NCBI Taxonomy" id="210409"/>
    <lineage>
        <taxon>Eukaryota</taxon>
        <taxon>Metazoa</taxon>
        <taxon>Ecdysozoa</taxon>
        <taxon>Arthropoda</taxon>
        <taxon>Crustacea</taxon>
        <taxon>Multicrustacea</taxon>
        <taxon>Malacostraca</taxon>
        <taxon>Eumalacostraca</taxon>
        <taxon>Eucarida</taxon>
        <taxon>Decapoda</taxon>
        <taxon>Pleocyemata</taxon>
        <taxon>Brachyura</taxon>
        <taxon>Eubrachyura</taxon>
        <taxon>Portunoidea</taxon>
        <taxon>Portunidae</taxon>
        <taxon>Portuninae</taxon>
        <taxon>Portunus</taxon>
    </lineage>
</organism>
<proteinExistence type="inferred from homology"/>
<evidence type="ECO:0000313" key="4">
    <source>
        <dbReference type="EMBL" id="MPC77885.1"/>
    </source>
</evidence>
<gene>
    <name evidence="4" type="primary">Glyctk</name>
    <name evidence="4" type="ORF">E2C01_072354</name>
</gene>
<comment type="similarity">
    <text evidence="1">Belongs to the glycerate kinase type-2 family.</text>
</comment>
<reference evidence="4 5" key="1">
    <citation type="submission" date="2019-05" db="EMBL/GenBank/DDBJ databases">
        <title>Another draft genome of Portunus trituberculatus and its Hox gene families provides insights of decapod evolution.</title>
        <authorList>
            <person name="Jeong J.-H."/>
            <person name="Song I."/>
            <person name="Kim S."/>
            <person name="Choi T."/>
            <person name="Kim D."/>
            <person name="Ryu S."/>
            <person name="Kim W."/>
        </authorList>
    </citation>
    <scope>NUCLEOTIDE SEQUENCE [LARGE SCALE GENOMIC DNA]</scope>
    <source>
        <tissue evidence="4">Muscle</tissue>
    </source>
</reference>
<sequence>MNNIPDEAAFTASKRIVSLVQSLTEQDLLIVLISGGGSALLPYPAPPLTLCEKSAIIKTLSRGGANIFELNTVRKALSVTKGGGIAHMTKAKVASLILSDVIGNPLDIIASGPTVVNRDPPEAAIKVLQKYNIQITDKIYQSLQVGTAPKKEFSHVSNNVIGSNETALSAIETSLNYNGDIPSKALILSSSLNGEAAEVGAKIASLAAVLTNMIEGEQKADLLCEEILQELCIDINKKSIIKDTVAKCQQLRCPLWLIFGGETTVTVTGTGQGGRNQEMVLSFSINIEKVKL</sequence>
<dbReference type="AlphaFoldDB" id="A0A5B7I6W3"/>
<keyword evidence="4" id="KW-0418">Kinase</keyword>
<dbReference type="OrthoDB" id="44918at2759"/>
<keyword evidence="4" id="KW-0808">Transferase</keyword>
<feature type="domain" description="MOFRL" evidence="2">
    <location>
        <begin position="256"/>
        <end position="288"/>
    </location>
</feature>
<evidence type="ECO:0000313" key="5">
    <source>
        <dbReference type="Proteomes" id="UP000324222"/>
    </source>
</evidence>
<dbReference type="InterPro" id="IPR038614">
    <property type="entry name" value="GK_N_sf"/>
</dbReference>
<dbReference type="InterPro" id="IPR007835">
    <property type="entry name" value="MOFRL"/>
</dbReference>
<keyword evidence="5" id="KW-1185">Reference proteome</keyword>
<dbReference type="Proteomes" id="UP000324222">
    <property type="component" value="Unassembled WGS sequence"/>
</dbReference>
<dbReference type="PANTHER" id="PTHR12227:SF0">
    <property type="entry name" value="GLYCERATE KINASE"/>
    <property type="match status" value="1"/>
</dbReference>
<evidence type="ECO:0000256" key="1">
    <source>
        <dbReference type="ARBA" id="ARBA00005393"/>
    </source>
</evidence>